<gene>
    <name evidence="5" type="primary">xdh_4</name>
    <name evidence="5" type="ORF">IMCC3135_18675</name>
</gene>
<feature type="region of interest" description="Disordered" evidence="2">
    <location>
        <begin position="366"/>
        <end position="388"/>
    </location>
</feature>
<feature type="domain" description="GFO/IDH/MocA-like oxidoreductase" evidence="4">
    <location>
        <begin position="132"/>
        <end position="266"/>
    </location>
</feature>
<dbReference type="RefSeq" id="WP_088918946.1">
    <property type="nucleotide sequence ID" value="NZ_CP018632.1"/>
</dbReference>
<dbReference type="EMBL" id="CP018632">
    <property type="protein sequence ID" value="ASJ73814.1"/>
    <property type="molecule type" value="Genomic_DNA"/>
</dbReference>
<dbReference type="InterPro" id="IPR000683">
    <property type="entry name" value="Gfo/Idh/MocA-like_OxRdtase_N"/>
</dbReference>
<dbReference type="Pfam" id="PF22725">
    <property type="entry name" value="GFO_IDH_MocA_C3"/>
    <property type="match status" value="1"/>
</dbReference>
<evidence type="ECO:0000256" key="1">
    <source>
        <dbReference type="ARBA" id="ARBA00023002"/>
    </source>
</evidence>
<dbReference type="Gene3D" id="3.30.360.10">
    <property type="entry name" value="Dihydrodipicolinate Reductase, domain 2"/>
    <property type="match status" value="1"/>
</dbReference>
<evidence type="ECO:0000256" key="2">
    <source>
        <dbReference type="SAM" id="MobiDB-lite"/>
    </source>
</evidence>
<dbReference type="Gene3D" id="3.40.50.720">
    <property type="entry name" value="NAD(P)-binding Rossmann-like Domain"/>
    <property type="match status" value="1"/>
</dbReference>
<accession>A0A2Z2P2C1</accession>
<evidence type="ECO:0000259" key="4">
    <source>
        <dbReference type="Pfam" id="PF22725"/>
    </source>
</evidence>
<protein>
    <submittedName>
        <fullName evidence="5">D-xylose dehydrogenase</fullName>
        <ecNumber evidence="5">1.1.1.179</ecNumber>
    </submittedName>
</protein>
<dbReference type="Pfam" id="PF01408">
    <property type="entry name" value="GFO_IDH_MocA"/>
    <property type="match status" value="1"/>
</dbReference>
<evidence type="ECO:0000259" key="3">
    <source>
        <dbReference type="Pfam" id="PF01408"/>
    </source>
</evidence>
<dbReference type="AlphaFoldDB" id="A0A2Z2P2C1"/>
<dbReference type="InterPro" id="IPR055170">
    <property type="entry name" value="GFO_IDH_MocA-like_dom"/>
</dbReference>
<dbReference type="Proteomes" id="UP000250079">
    <property type="component" value="Chromosome"/>
</dbReference>
<proteinExistence type="predicted"/>
<dbReference type="PANTHER" id="PTHR43818:SF11">
    <property type="entry name" value="BCDNA.GH03377"/>
    <property type="match status" value="1"/>
</dbReference>
<dbReference type="GO" id="GO:0000166">
    <property type="term" value="F:nucleotide binding"/>
    <property type="evidence" value="ECO:0007669"/>
    <property type="project" value="InterPro"/>
</dbReference>
<sequence length="388" mass="42017">MKSKNSLSVGIIGCGNISTTYLTLAPLFKSIEVKAVADIDLSAAQLRATEYGVRAQSVDELLAAHDIDVIVNLTIPSAHFSVTRRILQAGKHAYSEKPLVLTLEEGKELRELADSLGLSIGSAPDTFLGASHQLARSAVDRGLMGSITGGTCHFMTPGMEDWHPNPDFFYRPGAGPVLDMGPYYLTNLVQLIGPARTVSAMASTGFQHRTIGNGPREGEVIDVEIPTNTHALIEFNSGAVITFGASWDVRTHRHSLIELYGTDATLYIPDPNFFGGDVELARSNDWCEVLPEPGHPFGKQTMEDSNGVARANYRCAGLADMADAIINGRKHRCNMDVALHVVDILTSIERSAATRQWVDMTTSCERPEALSPEQAQAMLDPDARLPSM</sequence>
<dbReference type="KEGG" id="gai:IMCC3135_18675"/>
<dbReference type="InterPro" id="IPR050463">
    <property type="entry name" value="Gfo/Idh/MocA_oxidrdct_glycsds"/>
</dbReference>
<dbReference type="InterPro" id="IPR036291">
    <property type="entry name" value="NAD(P)-bd_dom_sf"/>
</dbReference>
<name>A0A2Z2P2C1_9GAMM</name>
<reference evidence="5 6" key="1">
    <citation type="submission" date="2016-12" db="EMBL/GenBank/DDBJ databases">
        <authorList>
            <person name="Song W.-J."/>
            <person name="Kurnit D.M."/>
        </authorList>
    </citation>
    <scope>NUCLEOTIDE SEQUENCE [LARGE SCALE GENOMIC DNA]</scope>
    <source>
        <strain evidence="5 6">IMCC3135</strain>
    </source>
</reference>
<dbReference type="SUPFAM" id="SSF51735">
    <property type="entry name" value="NAD(P)-binding Rossmann-fold domains"/>
    <property type="match status" value="1"/>
</dbReference>
<dbReference type="EC" id="1.1.1.179" evidence="5"/>
<keyword evidence="6" id="KW-1185">Reference proteome</keyword>
<keyword evidence="1 5" id="KW-0560">Oxidoreductase</keyword>
<evidence type="ECO:0000313" key="6">
    <source>
        <dbReference type="Proteomes" id="UP000250079"/>
    </source>
</evidence>
<feature type="domain" description="Gfo/Idh/MocA-like oxidoreductase N-terminal" evidence="3">
    <location>
        <begin position="8"/>
        <end position="118"/>
    </location>
</feature>
<evidence type="ECO:0000313" key="5">
    <source>
        <dbReference type="EMBL" id="ASJ73814.1"/>
    </source>
</evidence>
<organism evidence="5 6">
    <name type="scientific">Granulosicoccus antarcticus IMCC3135</name>
    <dbReference type="NCBI Taxonomy" id="1192854"/>
    <lineage>
        <taxon>Bacteria</taxon>
        <taxon>Pseudomonadati</taxon>
        <taxon>Pseudomonadota</taxon>
        <taxon>Gammaproteobacteria</taxon>
        <taxon>Chromatiales</taxon>
        <taxon>Granulosicoccaceae</taxon>
        <taxon>Granulosicoccus</taxon>
    </lineage>
</organism>
<dbReference type="SUPFAM" id="SSF55347">
    <property type="entry name" value="Glyceraldehyde-3-phosphate dehydrogenase-like, C-terminal domain"/>
    <property type="match status" value="1"/>
</dbReference>
<dbReference type="GO" id="GO:0047837">
    <property type="term" value="F:D-xylose 1-dehydrogenase (NADP+) activity"/>
    <property type="evidence" value="ECO:0007669"/>
    <property type="project" value="UniProtKB-EC"/>
</dbReference>
<dbReference type="OrthoDB" id="9774191at2"/>
<dbReference type="PANTHER" id="PTHR43818">
    <property type="entry name" value="BCDNA.GH03377"/>
    <property type="match status" value="1"/>
</dbReference>